<proteinExistence type="predicted"/>
<name>A0AAV4TMM9_CAEEX</name>
<evidence type="ECO:0000313" key="1">
    <source>
        <dbReference type="EMBL" id="GIY47380.1"/>
    </source>
</evidence>
<dbReference type="AlphaFoldDB" id="A0AAV4TMM9"/>
<dbReference type="EMBL" id="BPLR01011571">
    <property type="protein sequence ID" value="GIY47380.1"/>
    <property type="molecule type" value="Genomic_DNA"/>
</dbReference>
<reference evidence="1 2" key="1">
    <citation type="submission" date="2021-06" db="EMBL/GenBank/DDBJ databases">
        <title>Caerostris extrusa draft genome.</title>
        <authorList>
            <person name="Kono N."/>
            <person name="Arakawa K."/>
        </authorList>
    </citation>
    <scope>NUCLEOTIDE SEQUENCE [LARGE SCALE GENOMIC DNA]</scope>
</reference>
<keyword evidence="2" id="KW-1185">Reference proteome</keyword>
<comment type="caution">
    <text evidence="1">The sequence shown here is derived from an EMBL/GenBank/DDBJ whole genome shotgun (WGS) entry which is preliminary data.</text>
</comment>
<evidence type="ECO:0000313" key="2">
    <source>
        <dbReference type="Proteomes" id="UP001054945"/>
    </source>
</evidence>
<dbReference type="Proteomes" id="UP001054945">
    <property type="component" value="Unassembled WGS sequence"/>
</dbReference>
<accession>A0AAV4TMM9</accession>
<organism evidence="1 2">
    <name type="scientific">Caerostris extrusa</name>
    <name type="common">Bark spider</name>
    <name type="synonym">Caerostris bankana</name>
    <dbReference type="NCBI Taxonomy" id="172846"/>
    <lineage>
        <taxon>Eukaryota</taxon>
        <taxon>Metazoa</taxon>
        <taxon>Ecdysozoa</taxon>
        <taxon>Arthropoda</taxon>
        <taxon>Chelicerata</taxon>
        <taxon>Arachnida</taxon>
        <taxon>Araneae</taxon>
        <taxon>Araneomorphae</taxon>
        <taxon>Entelegynae</taxon>
        <taxon>Araneoidea</taxon>
        <taxon>Araneidae</taxon>
        <taxon>Caerostris</taxon>
    </lineage>
</organism>
<sequence length="83" mass="9306">MIRFMILPSISTFSNARCKLRLMESPDVKTRISQMRQQVPGADYACRETKPGNGIITLVSSRPGKECSSAVTLWMTWGSYDFG</sequence>
<protein>
    <submittedName>
        <fullName evidence="1">Uncharacterized protein</fullName>
    </submittedName>
</protein>
<gene>
    <name evidence="1" type="ORF">CEXT_52681</name>
</gene>